<reference evidence="4 5" key="1">
    <citation type="submission" date="2024-06" db="EMBL/GenBank/DDBJ databases">
        <title>Genomic Encyclopedia of Type Strains, Phase IV (KMG-IV): sequencing the most valuable type-strain genomes for metagenomic binning, comparative biology and taxonomic classification.</title>
        <authorList>
            <person name="Goeker M."/>
        </authorList>
    </citation>
    <scope>NUCLEOTIDE SEQUENCE [LARGE SCALE GENOMIC DNA]</scope>
    <source>
        <strain evidence="4 5">DSM 26128</strain>
    </source>
</reference>
<dbReference type="CDD" id="cd04301">
    <property type="entry name" value="NAT_SF"/>
    <property type="match status" value="1"/>
</dbReference>
<proteinExistence type="predicted"/>
<evidence type="ECO:0000259" key="3">
    <source>
        <dbReference type="PROSITE" id="PS51186"/>
    </source>
</evidence>
<feature type="domain" description="N-acetyltransferase" evidence="3">
    <location>
        <begin position="6"/>
        <end position="169"/>
    </location>
</feature>
<gene>
    <name evidence="4" type="ORF">ABID49_000318</name>
</gene>
<dbReference type="InterPro" id="IPR016181">
    <property type="entry name" value="Acyl_CoA_acyltransferase"/>
</dbReference>
<organism evidence="4 5">
    <name type="scientific">Bhargavaea ullalensis</name>
    <dbReference type="NCBI Taxonomy" id="1265685"/>
    <lineage>
        <taxon>Bacteria</taxon>
        <taxon>Bacillati</taxon>
        <taxon>Bacillota</taxon>
        <taxon>Bacilli</taxon>
        <taxon>Bacillales</taxon>
        <taxon>Caryophanaceae</taxon>
        <taxon>Bhargavaea</taxon>
    </lineage>
</organism>
<evidence type="ECO:0000256" key="2">
    <source>
        <dbReference type="ARBA" id="ARBA00023315"/>
    </source>
</evidence>
<dbReference type="SUPFAM" id="SSF55729">
    <property type="entry name" value="Acyl-CoA N-acyltransferases (Nat)"/>
    <property type="match status" value="1"/>
</dbReference>
<dbReference type="PANTHER" id="PTHR43877">
    <property type="entry name" value="AMINOALKYLPHOSPHONATE N-ACETYLTRANSFERASE-RELATED-RELATED"/>
    <property type="match status" value="1"/>
</dbReference>
<accession>A0ABV2G879</accession>
<keyword evidence="5" id="KW-1185">Reference proteome</keyword>
<sequence length="169" mass="18227">MARVNVRVRQAVIEDASGLAEAVASAEASGMMLFAPGERGMTEESAASMIRRLGEDPASVLLVAHVAGRVAGYLIARGDGTARTSHRAYIVVGVHAEYRGKGVGRALFGALDEWAAGQRLHRLELTVISENEAGVALYQRMGFEIEGVKRDSLLIDGEFVDEYYMAKLM</sequence>
<evidence type="ECO:0000313" key="4">
    <source>
        <dbReference type="EMBL" id="MET3574442.1"/>
    </source>
</evidence>
<evidence type="ECO:0000313" key="5">
    <source>
        <dbReference type="Proteomes" id="UP001549099"/>
    </source>
</evidence>
<dbReference type="PROSITE" id="PS51186">
    <property type="entry name" value="GNAT"/>
    <property type="match status" value="1"/>
</dbReference>
<dbReference type="InterPro" id="IPR050832">
    <property type="entry name" value="Bact_Acetyltransf"/>
</dbReference>
<evidence type="ECO:0000256" key="1">
    <source>
        <dbReference type="ARBA" id="ARBA00022679"/>
    </source>
</evidence>
<dbReference type="InterPro" id="IPR000182">
    <property type="entry name" value="GNAT_dom"/>
</dbReference>
<keyword evidence="1" id="KW-0808">Transferase</keyword>
<name>A0ABV2G879_9BACL</name>
<protein>
    <submittedName>
        <fullName evidence="4">RimJ/RimL family protein N-acetyltransferase</fullName>
    </submittedName>
</protein>
<dbReference type="Pfam" id="PF00583">
    <property type="entry name" value="Acetyltransf_1"/>
    <property type="match status" value="1"/>
</dbReference>
<comment type="caution">
    <text evidence="4">The sequence shown here is derived from an EMBL/GenBank/DDBJ whole genome shotgun (WGS) entry which is preliminary data.</text>
</comment>
<dbReference type="EMBL" id="JBEPLW010000001">
    <property type="protein sequence ID" value="MET3574442.1"/>
    <property type="molecule type" value="Genomic_DNA"/>
</dbReference>
<dbReference type="Gene3D" id="3.40.630.30">
    <property type="match status" value="1"/>
</dbReference>
<dbReference type="Proteomes" id="UP001549099">
    <property type="component" value="Unassembled WGS sequence"/>
</dbReference>
<keyword evidence="2" id="KW-0012">Acyltransferase</keyword>